<evidence type="ECO:0000256" key="3">
    <source>
        <dbReference type="ARBA" id="ARBA00022763"/>
    </source>
</evidence>
<comment type="similarity">
    <text evidence="1 7">Belongs to the RecO family.</text>
</comment>
<evidence type="ECO:0000256" key="1">
    <source>
        <dbReference type="ARBA" id="ARBA00007452"/>
    </source>
</evidence>
<dbReference type="RefSeq" id="WP_057906600.1">
    <property type="nucleotide sequence ID" value="NZ_AYYZ01000025.1"/>
</dbReference>
<dbReference type="PANTHER" id="PTHR33991:SF1">
    <property type="entry name" value="DNA REPAIR PROTEIN RECO"/>
    <property type="match status" value="1"/>
</dbReference>
<dbReference type="GO" id="GO:0043590">
    <property type="term" value="C:bacterial nucleoid"/>
    <property type="evidence" value="ECO:0007669"/>
    <property type="project" value="TreeGrafter"/>
</dbReference>
<evidence type="ECO:0000256" key="7">
    <source>
        <dbReference type="HAMAP-Rule" id="MF_00201"/>
    </source>
</evidence>
<dbReference type="HAMAP" id="MF_00201">
    <property type="entry name" value="RecO"/>
    <property type="match status" value="1"/>
</dbReference>
<comment type="caution">
    <text evidence="9">The sequence shown here is derived from an EMBL/GenBank/DDBJ whole genome shotgun (WGS) entry which is preliminary data.</text>
</comment>
<dbReference type="InterPro" id="IPR012340">
    <property type="entry name" value="NA-bd_OB-fold"/>
</dbReference>
<keyword evidence="10" id="KW-1185">Reference proteome</keyword>
<sequence>MGSYSDEEFTGIVVSRQDYRERDMLVTILTDRFGFKTFFVRGARKRGFRMQAAILPFTHGTYIGKINDDGLSFITTTKEVAQYQEISQNIELNAYASYILGLARQAFGNQPNLASLWFTQIATALQLIDEDYDPAIITNIIEVKLLGCFGVQPNWQACAVCGRDVLPFDYSEIYGGLLCQKHWPLDEHRLHLDKRTIYFLRQFSVVDLTKLNSINLKKVTKRNLRRALDEIYNSQVGVYVKAKKFIDQMESWDKILKDKSD</sequence>
<dbReference type="SUPFAM" id="SSF50249">
    <property type="entry name" value="Nucleic acid-binding proteins"/>
    <property type="match status" value="1"/>
</dbReference>
<protein>
    <recommendedName>
        <fullName evidence="2 7">DNA repair protein RecO</fullName>
    </recommendedName>
    <alternativeName>
        <fullName evidence="6 7">Recombination protein O</fullName>
    </alternativeName>
</protein>
<dbReference type="Pfam" id="PF02565">
    <property type="entry name" value="RecO_C"/>
    <property type="match status" value="1"/>
</dbReference>
<reference evidence="9 10" key="1">
    <citation type="journal article" date="2015" name="Genome Announc.">
        <title>Expanding the biotechnology potential of lactobacilli through comparative genomics of 213 strains and associated genera.</title>
        <authorList>
            <person name="Sun Z."/>
            <person name="Harris H.M."/>
            <person name="McCann A."/>
            <person name="Guo C."/>
            <person name="Argimon S."/>
            <person name="Zhang W."/>
            <person name="Yang X."/>
            <person name="Jeffery I.B."/>
            <person name="Cooney J.C."/>
            <person name="Kagawa T.F."/>
            <person name="Liu W."/>
            <person name="Song Y."/>
            <person name="Salvetti E."/>
            <person name="Wrobel A."/>
            <person name="Rasinkangas P."/>
            <person name="Parkhill J."/>
            <person name="Rea M.C."/>
            <person name="O'Sullivan O."/>
            <person name="Ritari J."/>
            <person name="Douillard F.P."/>
            <person name="Paul Ross R."/>
            <person name="Yang R."/>
            <person name="Briner A.E."/>
            <person name="Felis G.E."/>
            <person name="de Vos W.M."/>
            <person name="Barrangou R."/>
            <person name="Klaenhammer T.R."/>
            <person name="Caufield P.W."/>
            <person name="Cui Y."/>
            <person name="Zhang H."/>
            <person name="O'Toole P.W."/>
        </authorList>
    </citation>
    <scope>NUCLEOTIDE SEQUENCE [LARGE SCALE GENOMIC DNA]</scope>
    <source>
        <strain evidence="9 10">DSM 20653</strain>
    </source>
</reference>
<evidence type="ECO:0000256" key="4">
    <source>
        <dbReference type="ARBA" id="ARBA00023172"/>
    </source>
</evidence>
<keyword evidence="5 7" id="KW-0234">DNA repair</keyword>
<dbReference type="Gene3D" id="1.20.1440.120">
    <property type="entry name" value="Recombination protein O, C-terminal domain"/>
    <property type="match status" value="1"/>
</dbReference>
<proteinExistence type="inferred from homology"/>
<dbReference type="Pfam" id="PF11967">
    <property type="entry name" value="RecO_N"/>
    <property type="match status" value="1"/>
</dbReference>
<dbReference type="InterPro" id="IPR042242">
    <property type="entry name" value="RecO_C"/>
</dbReference>
<dbReference type="InterPro" id="IPR022572">
    <property type="entry name" value="DNA_rep/recomb_RecO_N"/>
</dbReference>
<dbReference type="EMBL" id="AYYZ01000025">
    <property type="protein sequence ID" value="KRM52242.1"/>
    <property type="molecule type" value="Genomic_DNA"/>
</dbReference>
<dbReference type="GO" id="GO:0006310">
    <property type="term" value="P:DNA recombination"/>
    <property type="evidence" value="ECO:0007669"/>
    <property type="project" value="UniProtKB-UniRule"/>
</dbReference>
<dbReference type="STRING" id="1423820.FC64_GL000666"/>
<dbReference type="SUPFAM" id="SSF57863">
    <property type="entry name" value="ArfGap/RecO-like zinc finger"/>
    <property type="match status" value="1"/>
</dbReference>
<dbReference type="Gene3D" id="6.20.220.20">
    <property type="entry name" value="Recombination protein O, zinc-binding domain"/>
    <property type="match status" value="1"/>
</dbReference>
<comment type="function">
    <text evidence="7">Involved in DNA repair and RecF pathway recombination.</text>
</comment>
<evidence type="ECO:0000256" key="2">
    <source>
        <dbReference type="ARBA" id="ARBA00021310"/>
    </source>
</evidence>
<dbReference type="InterPro" id="IPR037278">
    <property type="entry name" value="ARFGAP/RecO"/>
</dbReference>
<feature type="domain" description="DNA replication/recombination mediator RecO N-terminal" evidence="8">
    <location>
        <begin position="8"/>
        <end position="80"/>
    </location>
</feature>
<keyword evidence="3 7" id="KW-0227">DNA damage</keyword>
<evidence type="ECO:0000313" key="9">
    <source>
        <dbReference type="EMBL" id="KRM52242.1"/>
    </source>
</evidence>
<evidence type="ECO:0000313" key="10">
    <source>
        <dbReference type="Proteomes" id="UP000051291"/>
    </source>
</evidence>
<evidence type="ECO:0000256" key="5">
    <source>
        <dbReference type="ARBA" id="ARBA00023204"/>
    </source>
</evidence>
<dbReference type="PATRIC" id="fig|1423820.4.peg.676"/>
<gene>
    <name evidence="7" type="primary">recO</name>
    <name evidence="9" type="ORF">FC64_GL000666</name>
</gene>
<organism evidence="9 10">
    <name type="scientific">Ligilactobacillus araffinosus DSM 20653</name>
    <dbReference type="NCBI Taxonomy" id="1423820"/>
    <lineage>
        <taxon>Bacteria</taxon>
        <taxon>Bacillati</taxon>
        <taxon>Bacillota</taxon>
        <taxon>Bacilli</taxon>
        <taxon>Lactobacillales</taxon>
        <taxon>Lactobacillaceae</taxon>
        <taxon>Ligilactobacillus</taxon>
    </lineage>
</organism>
<dbReference type="InterPro" id="IPR003717">
    <property type="entry name" value="RecO"/>
</dbReference>
<dbReference type="Proteomes" id="UP000051291">
    <property type="component" value="Unassembled WGS sequence"/>
</dbReference>
<keyword evidence="4 7" id="KW-0233">DNA recombination</keyword>
<dbReference type="PANTHER" id="PTHR33991">
    <property type="entry name" value="DNA REPAIR PROTEIN RECO"/>
    <property type="match status" value="1"/>
</dbReference>
<evidence type="ECO:0000259" key="8">
    <source>
        <dbReference type="Pfam" id="PF11967"/>
    </source>
</evidence>
<dbReference type="AlphaFoldDB" id="A0A0R1ZD25"/>
<evidence type="ECO:0000256" key="6">
    <source>
        <dbReference type="ARBA" id="ARBA00033409"/>
    </source>
</evidence>
<dbReference type="Gene3D" id="2.40.50.140">
    <property type="entry name" value="Nucleic acid-binding proteins"/>
    <property type="match status" value="1"/>
</dbReference>
<name>A0A0R1ZD25_9LACO</name>
<dbReference type="GO" id="GO:0006302">
    <property type="term" value="P:double-strand break repair"/>
    <property type="evidence" value="ECO:0007669"/>
    <property type="project" value="TreeGrafter"/>
</dbReference>
<accession>A0A0R1ZD25</accession>
<dbReference type="NCBIfam" id="TIGR00613">
    <property type="entry name" value="reco"/>
    <property type="match status" value="1"/>
</dbReference>